<evidence type="ECO:0000313" key="6">
    <source>
        <dbReference type="EMBL" id="GGK17517.1"/>
    </source>
</evidence>
<evidence type="ECO:0000256" key="4">
    <source>
        <dbReference type="RuleBase" id="RU003476"/>
    </source>
</evidence>
<dbReference type="SUPFAM" id="SSF55811">
    <property type="entry name" value="Nudix"/>
    <property type="match status" value="1"/>
</dbReference>
<keyword evidence="7" id="KW-1185">Reference proteome</keyword>
<feature type="domain" description="Nudix hydrolase" evidence="5">
    <location>
        <begin position="1"/>
        <end position="124"/>
    </location>
</feature>
<dbReference type="PROSITE" id="PS51462">
    <property type="entry name" value="NUDIX"/>
    <property type="match status" value="1"/>
</dbReference>
<proteinExistence type="inferred from homology"/>
<dbReference type="PANTHER" id="PTHR43046:SF16">
    <property type="entry name" value="ADP-RIBOSE PYROPHOSPHATASE YJHB-RELATED"/>
    <property type="match status" value="1"/>
</dbReference>
<reference evidence="6" key="1">
    <citation type="journal article" date="2014" name="Int. J. Syst. Evol. Microbiol.">
        <title>Complete genome sequence of Corynebacterium casei LMG S-19264T (=DSM 44701T), isolated from a smear-ripened cheese.</title>
        <authorList>
            <consortium name="US DOE Joint Genome Institute (JGI-PGF)"/>
            <person name="Walter F."/>
            <person name="Albersmeier A."/>
            <person name="Kalinowski J."/>
            <person name="Ruckert C."/>
        </authorList>
    </citation>
    <scope>NUCLEOTIDE SEQUENCE</scope>
    <source>
        <strain evidence="6">JCM 3091</strain>
    </source>
</reference>
<organism evidence="6 7">
    <name type="scientific">Pilimelia terevasa</name>
    <dbReference type="NCBI Taxonomy" id="53372"/>
    <lineage>
        <taxon>Bacteria</taxon>
        <taxon>Bacillati</taxon>
        <taxon>Actinomycetota</taxon>
        <taxon>Actinomycetes</taxon>
        <taxon>Micromonosporales</taxon>
        <taxon>Micromonosporaceae</taxon>
        <taxon>Pilimelia</taxon>
    </lineage>
</organism>
<dbReference type="PRINTS" id="PR00502">
    <property type="entry name" value="NUDIXFAMILY"/>
</dbReference>
<dbReference type="Gene3D" id="3.90.79.10">
    <property type="entry name" value="Nucleoside Triphosphate Pyrophosphohydrolase"/>
    <property type="match status" value="1"/>
</dbReference>
<dbReference type="Proteomes" id="UP000662200">
    <property type="component" value="Unassembled WGS sequence"/>
</dbReference>
<reference evidence="6" key="2">
    <citation type="submission" date="2020-09" db="EMBL/GenBank/DDBJ databases">
        <authorList>
            <person name="Sun Q."/>
            <person name="Ohkuma M."/>
        </authorList>
    </citation>
    <scope>NUCLEOTIDE SEQUENCE</scope>
    <source>
        <strain evidence="6">JCM 3091</strain>
    </source>
</reference>
<dbReference type="CDD" id="cd04683">
    <property type="entry name" value="NUDIX_Hydrolase"/>
    <property type="match status" value="1"/>
</dbReference>
<protein>
    <recommendedName>
        <fullName evidence="5">Nudix hydrolase domain-containing protein</fullName>
    </recommendedName>
</protein>
<gene>
    <name evidence="6" type="ORF">GCM10010124_07550</name>
</gene>
<comment type="cofactor">
    <cofactor evidence="1">
        <name>Mg(2+)</name>
        <dbReference type="ChEBI" id="CHEBI:18420"/>
    </cofactor>
</comment>
<evidence type="ECO:0000256" key="1">
    <source>
        <dbReference type="ARBA" id="ARBA00001946"/>
    </source>
</evidence>
<accession>A0A8J3BF72</accession>
<evidence type="ECO:0000259" key="5">
    <source>
        <dbReference type="PROSITE" id="PS51462"/>
    </source>
</evidence>
<dbReference type="InterPro" id="IPR020084">
    <property type="entry name" value="NUDIX_hydrolase_CS"/>
</dbReference>
<dbReference type="EMBL" id="BMQC01000002">
    <property type="protein sequence ID" value="GGK17517.1"/>
    <property type="molecule type" value="Genomic_DNA"/>
</dbReference>
<name>A0A8J3BF72_9ACTN</name>
<dbReference type="Pfam" id="PF00293">
    <property type="entry name" value="NUDIX"/>
    <property type="match status" value="1"/>
</dbReference>
<keyword evidence="3 4" id="KW-0378">Hydrolase</keyword>
<dbReference type="GO" id="GO:0016787">
    <property type="term" value="F:hydrolase activity"/>
    <property type="evidence" value="ECO:0007669"/>
    <property type="project" value="UniProtKB-KW"/>
</dbReference>
<comment type="caution">
    <text evidence="6">The sequence shown here is derived from an EMBL/GenBank/DDBJ whole genome shotgun (WGS) entry which is preliminary data.</text>
</comment>
<dbReference type="InterPro" id="IPR000086">
    <property type="entry name" value="NUDIX_hydrolase_dom"/>
</dbReference>
<evidence type="ECO:0000313" key="7">
    <source>
        <dbReference type="Proteomes" id="UP000662200"/>
    </source>
</evidence>
<dbReference type="AlphaFoldDB" id="A0A8J3BF72"/>
<dbReference type="PANTHER" id="PTHR43046">
    <property type="entry name" value="GDP-MANNOSE MANNOSYL HYDROLASE"/>
    <property type="match status" value="1"/>
</dbReference>
<dbReference type="PROSITE" id="PS00893">
    <property type="entry name" value="NUDIX_BOX"/>
    <property type="match status" value="1"/>
</dbReference>
<dbReference type="InterPro" id="IPR020476">
    <property type="entry name" value="Nudix_hydrolase"/>
</dbReference>
<dbReference type="InterPro" id="IPR015797">
    <property type="entry name" value="NUDIX_hydrolase-like_dom_sf"/>
</dbReference>
<comment type="similarity">
    <text evidence="2 4">Belongs to the Nudix hydrolase family.</text>
</comment>
<evidence type="ECO:0000256" key="2">
    <source>
        <dbReference type="ARBA" id="ARBA00005582"/>
    </source>
</evidence>
<evidence type="ECO:0000256" key="3">
    <source>
        <dbReference type="ARBA" id="ARBA00022801"/>
    </source>
</evidence>
<sequence>MRDDEILLGMRQHTGYADGHWHLPSGHLEAGESLPAGIIREAEEEIGLRLTPEQVRFVQLVHHAGPGEEPRVGVFFEATRWAGEPVNAEPHKCAELRWFPARAIPPETLDYPAEAIARYLRGESFGVHGL</sequence>